<feature type="compositionally biased region" description="Polar residues" evidence="1">
    <location>
        <begin position="11"/>
        <end position="22"/>
    </location>
</feature>
<organism evidence="2 3">
    <name type="scientific">Endocarpon pusillum</name>
    <dbReference type="NCBI Taxonomy" id="364733"/>
    <lineage>
        <taxon>Eukaryota</taxon>
        <taxon>Fungi</taxon>
        <taxon>Dikarya</taxon>
        <taxon>Ascomycota</taxon>
        <taxon>Pezizomycotina</taxon>
        <taxon>Eurotiomycetes</taxon>
        <taxon>Chaetothyriomycetidae</taxon>
        <taxon>Verrucariales</taxon>
        <taxon>Verrucariaceae</taxon>
        <taxon>Endocarpon</taxon>
    </lineage>
</organism>
<proteinExistence type="predicted"/>
<evidence type="ECO:0000256" key="1">
    <source>
        <dbReference type="SAM" id="MobiDB-lite"/>
    </source>
</evidence>
<feature type="region of interest" description="Disordered" evidence="1">
    <location>
        <begin position="1"/>
        <end position="28"/>
    </location>
</feature>
<dbReference type="AlphaFoldDB" id="A0A8H7APG2"/>
<evidence type="ECO:0000313" key="2">
    <source>
        <dbReference type="EMBL" id="KAF7510681.1"/>
    </source>
</evidence>
<sequence>MTMQAAPKPQLPQSQDKSSQSWHGPPQLNPDQVIQVWQALQLPQHTFSSSSSLVSDIGAAVGMPPRRGLGSWFSTCHRISQPTMAECVADWEERASAYHTIGCVKRGLGISSTVAGGEDCAAGLYGAMSYTEWAIAATLRVREVRTALHRPVSGRRKHRVEDLLTSEGFSAASSYRKRWLVLFARSESTCEA</sequence>
<protein>
    <submittedName>
        <fullName evidence="2">Uncharacterized protein</fullName>
    </submittedName>
</protein>
<comment type="caution">
    <text evidence="2">The sequence shown here is derived from an EMBL/GenBank/DDBJ whole genome shotgun (WGS) entry which is preliminary data.</text>
</comment>
<gene>
    <name evidence="2" type="ORF">GJ744_006047</name>
</gene>
<keyword evidence="3" id="KW-1185">Reference proteome</keyword>
<dbReference type="Proteomes" id="UP000606974">
    <property type="component" value="Unassembled WGS sequence"/>
</dbReference>
<name>A0A8H7APG2_9EURO</name>
<evidence type="ECO:0000313" key="3">
    <source>
        <dbReference type="Proteomes" id="UP000606974"/>
    </source>
</evidence>
<accession>A0A8H7APG2</accession>
<dbReference type="EMBL" id="JAACFV010000027">
    <property type="protein sequence ID" value="KAF7510681.1"/>
    <property type="molecule type" value="Genomic_DNA"/>
</dbReference>
<reference evidence="2" key="1">
    <citation type="submission" date="2020-02" db="EMBL/GenBank/DDBJ databases">
        <authorList>
            <person name="Palmer J.M."/>
        </authorList>
    </citation>
    <scope>NUCLEOTIDE SEQUENCE</scope>
    <source>
        <strain evidence="2">EPUS1.4</strain>
        <tissue evidence="2">Thallus</tissue>
    </source>
</reference>